<keyword evidence="5" id="KW-0418">Kinase</keyword>
<proteinExistence type="predicted"/>
<dbReference type="InterPro" id="IPR032675">
    <property type="entry name" value="LRR_dom_sf"/>
</dbReference>
<evidence type="ECO:0000256" key="1">
    <source>
        <dbReference type="ARBA" id="ARBA00022614"/>
    </source>
</evidence>
<accession>A0AAE1Y3K6</accession>
<sequence length="127" mass="14444">MLDQRTRFTSTNPFKENIVDPRGALDSRRYNETVNYCTWKGISCSRRHRTRVVSIDLDSQGLVGSVSPHLGNLSFLIGINLQNNSFQSPISQEFGQLRRLEYIEFSKKSFHGEIPKNLVPISKSSLA</sequence>
<dbReference type="PANTHER" id="PTHR47988">
    <property type="entry name" value="SOMATIC EMBRYOGENESIS RECEPTOR KINASE 1"/>
    <property type="match status" value="1"/>
</dbReference>
<reference evidence="5" key="2">
    <citation type="journal article" date="2024" name="Plant">
        <title>Genomic evolution and insights into agronomic trait innovations of Sesamum species.</title>
        <authorList>
            <person name="Miao H."/>
            <person name="Wang L."/>
            <person name="Qu L."/>
            <person name="Liu H."/>
            <person name="Sun Y."/>
            <person name="Le M."/>
            <person name="Wang Q."/>
            <person name="Wei S."/>
            <person name="Zheng Y."/>
            <person name="Lin W."/>
            <person name="Duan Y."/>
            <person name="Cao H."/>
            <person name="Xiong S."/>
            <person name="Wang X."/>
            <person name="Wei L."/>
            <person name="Li C."/>
            <person name="Ma Q."/>
            <person name="Ju M."/>
            <person name="Zhao R."/>
            <person name="Li G."/>
            <person name="Mu C."/>
            <person name="Tian Q."/>
            <person name="Mei H."/>
            <person name="Zhang T."/>
            <person name="Gao T."/>
            <person name="Zhang H."/>
        </authorList>
    </citation>
    <scope>NUCLEOTIDE SEQUENCE</scope>
    <source>
        <strain evidence="5">3651</strain>
    </source>
</reference>
<dbReference type="Pfam" id="PF08263">
    <property type="entry name" value="LRRNT_2"/>
    <property type="match status" value="1"/>
</dbReference>
<dbReference type="AlphaFoldDB" id="A0AAE1Y3K6"/>
<dbReference type="Gene3D" id="3.80.10.10">
    <property type="entry name" value="Ribonuclease Inhibitor"/>
    <property type="match status" value="1"/>
</dbReference>
<evidence type="ECO:0000313" key="6">
    <source>
        <dbReference type="Proteomes" id="UP001293254"/>
    </source>
</evidence>
<dbReference type="EMBL" id="JACGWO010000007">
    <property type="protein sequence ID" value="KAK4423053.1"/>
    <property type="molecule type" value="Genomic_DNA"/>
</dbReference>
<evidence type="ECO:0000256" key="2">
    <source>
        <dbReference type="ARBA" id="ARBA00022729"/>
    </source>
</evidence>
<keyword evidence="5" id="KW-0808">Transferase</keyword>
<keyword evidence="1" id="KW-0433">Leucine-rich repeat</keyword>
<dbReference type="SUPFAM" id="SSF52058">
    <property type="entry name" value="L domain-like"/>
    <property type="match status" value="1"/>
</dbReference>
<keyword evidence="3" id="KW-0677">Repeat</keyword>
<protein>
    <submittedName>
        <fullName evidence="5">LRR receptor-like serine/threonine-protein kinase</fullName>
    </submittedName>
</protein>
<gene>
    <name evidence="5" type="ORF">Salat_1887900</name>
</gene>
<name>A0AAE1Y3K6_9LAMI</name>
<evidence type="ECO:0000259" key="4">
    <source>
        <dbReference type="Pfam" id="PF08263"/>
    </source>
</evidence>
<dbReference type="InterPro" id="IPR013210">
    <property type="entry name" value="LRR_N_plant-typ"/>
</dbReference>
<dbReference type="GO" id="GO:0016301">
    <property type="term" value="F:kinase activity"/>
    <property type="evidence" value="ECO:0007669"/>
    <property type="project" value="UniProtKB-KW"/>
</dbReference>
<reference evidence="5" key="1">
    <citation type="submission" date="2020-06" db="EMBL/GenBank/DDBJ databases">
        <authorList>
            <person name="Li T."/>
            <person name="Hu X."/>
            <person name="Zhang T."/>
            <person name="Song X."/>
            <person name="Zhang H."/>
            <person name="Dai N."/>
            <person name="Sheng W."/>
            <person name="Hou X."/>
            <person name="Wei L."/>
        </authorList>
    </citation>
    <scope>NUCLEOTIDE SEQUENCE</scope>
    <source>
        <strain evidence="5">3651</strain>
        <tissue evidence="5">Leaf</tissue>
    </source>
</reference>
<organism evidence="5 6">
    <name type="scientific">Sesamum alatum</name>
    <dbReference type="NCBI Taxonomy" id="300844"/>
    <lineage>
        <taxon>Eukaryota</taxon>
        <taxon>Viridiplantae</taxon>
        <taxon>Streptophyta</taxon>
        <taxon>Embryophyta</taxon>
        <taxon>Tracheophyta</taxon>
        <taxon>Spermatophyta</taxon>
        <taxon>Magnoliopsida</taxon>
        <taxon>eudicotyledons</taxon>
        <taxon>Gunneridae</taxon>
        <taxon>Pentapetalae</taxon>
        <taxon>asterids</taxon>
        <taxon>lamiids</taxon>
        <taxon>Lamiales</taxon>
        <taxon>Pedaliaceae</taxon>
        <taxon>Sesamum</taxon>
    </lineage>
</organism>
<keyword evidence="6" id="KW-1185">Reference proteome</keyword>
<feature type="domain" description="Leucine-rich repeat-containing N-terminal plant-type" evidence="4">
    <location>
        <begin position="14"/>
        <end position="45"/>
    </location>
</feature>
<keyword evidence="5" id="KW-0675">Receptor</keyword>
<evidence type="ECO:0000256" key="3">
    <source>
        <dbReference type="ARBA" id="ARBA00022737"/>
    </source>
</evidence>
<evidence type="ECO:0000313" key="5">
    <source>
        <dbReference type="EMBL" id="KAK4423053.1"/>
    </source>
</evidence>
<keyword evidence="2" id="KW-0732">Signal</keyword>
<comment type="caution">
    <text evidence="5">The sequence shown here is derived from an EMBL/GenBank/DDBJ whole genome shotgun (WGS) entry which is preliminary data.</text>
</comment>
<dbReference type="Proteomes" id="UP001293254">
    <property type="component" value="Unassembled WGS sequence"/>
</dbReference>